<evidence type="ECO:0000256" key="6">
    <source>
        <dbReference type="ARBA" id="ARBA00023163"/>
    </source>
</evidence>
<keyword evidence="4" id="KW-0862">Zinc</keyword>
<feature type="compositionally biased region" description="Basic residues" evidence="9">
    <location>
        <begin position="11"/>
        <end position="32"/>
    </location>
</feature>
<dbReference type="PROSITE" id="PS50808">
    <property type="entry name" value="ZF_BED"/>
    <property type="match status" value="1"/>
</dbReference>
<dbReference type="GO" id="GO:0005634">
    <property type="term" value="C:nucleus"/>
    <property type="evidence" value="ECO:0007669"/>
    <property type="project" value="UniProtKB-SubCell"/>
</dbReference>
<dbReference type="SUPFAM" id="SSF53098">
    <property type="entry name" value="Ribonuclease H-like"/>
    <property type="match status" value="1"/>
</dbReference>
<dbReference type="AlphaFoldDB" id="A0A8S2F567"/>
<organism evidence="11 13">
    <name type="scientific">Didymodactylos carnosus</name>
    <dbReference type="NCBI Taxonomy" id="1234261"/>
    <lineage>
        <taxon>Eukaryota</taxon>
        <taxon>Metazoa</taxon>
        <taxon>Spiralia</taxon>
        <taxon>Gnathifera</taxon>
        <taxon>Rotifera</taxon>
        <taxon>Eurotatoria</taxon>
        <taxon>Bdelloidea</taxon>
        <taxon>Philodinida</taxon>
        <taxon>Philodinidae</taxon>
        <taxon>Didymodactylos</taxon>
    </lineage>
</organism>
<sequence>MGKNENDLGKRPRKPSRKPPRKPPSSRKRKAPTKMVFSSDDEAENQTTATLTSSTPITIDNHTPISSTITRPTAQSDNDSAGDGEVKLYVPSNVWSHATRAQDGKTAVCNICNKRIKTNCGSTSTLRIHLIKKHDKIELQLPKNQAIKCSLTPQEKSKLHKLSFQCIIQDGRPFNDLTKPGISKLINAIVPGYRPPHRNSMKKHLRRLKFFHTKKLIDELKGVESICITVDFWSNRRNVSFLVITGHYFVNGFTYKSTILHYCSFDKEHTANNIANIIKAKLKELKIYEKLYSITCDGASNMQKACDLLDSNVKRIWCLAHRLHLIICNGLGIWLKPKQSRSKTKSSSRTTNENDKSDQDDNDDDDMDDSNNLTYNNDANMADDDVSEKQLFSFDSDNEDEIVEHETERTEQETIDDEQSDIEDENIGLDALDEEEIDDNWSQDLLNECEEEDQKIIFNALSKCRALIKFIKKSSILSSYFDTEKHKLKKKRTLQLDVRTRWNSTYYMIDGLLNLKLVMAKMFDDKNHLKIKNKLKQKLNELELTSNEWSVLSLLHDVLKPFYRATQLISGSKYSTIGLAYFAIHFIKFFIDDTIDDSYEKKKIKELLSKAMKQYLDDDIDQSQLLK</sequence>
<evidence type="ECO:0000256" key="4">
    <source>
        <dbReference type="ARBA" id="ARBA00022833"/>
    </source>
</evidence>
<keyword evidence="7" id="KW-0539">Nucleus</keyword>
<evidence type="ECO:0000313" key="12">
    <source>
        <dbReference type="EMBL" id="CAF4155208.1"/>
    </source>
</evidence>
<evidence type="ECO:0000256" key="1">
    <source>
        <dbReference type="ARBA" id="ARBA00004123"/>
    </source>
</evidence>
<reference evidence="11" key="1">
    <citation type="submission" date="2021-02" db="EMBL/GenBank/DDBJ databases">
        <authorList>
            <person name="Nowell W R."/>
        </authorList>
    </citation>
    <scope>NUCLEOTIDE SEQUENCE</scope>
</reference>
<evidence type="ECO:0000256" key="8">
    <source>
        <dbReference type="PROSITE-ProRule" id="PRU00027"/>
    </source>
</evidence>
<dbReference type="Proteomes" id="UP000682733">
    <property type="component" value="Unassembled WGS sequence"/>
</dbReference>
<evidence type="ECO:0000256" key="2">
    <source>
        <dbReference type="ARBA" id="ARBA00022723"/>
    </source>
</evidence>
<feature type="compositionally biased region" description="Low complexity" evidence="9">
    <location>
        <begin position="47"/>
        <end position="59"/>
    </location>
</feature>
<accession>A0A8S2F567</accession>
<dbReference type="PANTHER" id="PTHR46481:SF10">
    <property type="entry name" value="ZINC FINGER BED DOMAIN-CONTAINING PROTEIN 39"/>
    <property type="match status" value="1"/>
</dbReference>
<name>A0A8S2F567_9BILA</name>
<evidence type="ECO:0000313" key="13">
    <source>
        <dbReference type="Proteomes" id="UP000677228"/>
    </source>
</evidence>
<dbReference type="PANTHER" id="PTHR46481">
    <property type="entry name" value="ZINC FINGER BED DOMAIN-CONTAINING PROTEIN 4"/>
    <property type="match status" value="1"/>
</dbReference>
<dbReference type="SUPFAM" id="SSF57667">
    <property type="entry name" value="beta-beta-alpha zinc fingers"/>
    <property type="match status" value="1"/>
</dbReference>
<proteinExistence type="predicted"/>
<feature type="region of interest" description="Disordered" evidence="9">
    <location>
        <begin position="342"/>
        <end position="380"/>
    </location>
</feature>
<evidence type="ECO:0000256" key="9">
    <source>
        <dbReference type="SAM" id="MobiDB-lite"/>
    </source>
</evidence>
<dbReference type="EMBL" id="CAJNOK010022188">
    <property type="protein sequence ID" value="CAF1344061.1"/>
    <property type="molecule type" value="Genomic_DNA"/>
</dbReference>
<keyword evidence="2" id="KW-0479">Metal-binding</keyword>
<dbReference type="InterPro" id="IPR036236">
    <property type="entry name" value="Znf_C2H2_sf"/>
</dbReference>
<feature type="region of interest" description="Disordered" evidence="9">
    <location>
        <begin position="395"/>
        <end position="418"/>
    </location>
</feature>
<dbReference type="Pfam" id="PF02892">
    <property type="entry name" value="zf-BED"/>
    <property type="match status" value="1"/>
</dbReference>
<evidence type="ECO:0000313" key="11">
    <source>
        <dbReference type="EMBL" id="CAF1344061.1"/>
    </source>
</evidence>
<dbReference type="GO" id="GO:0003677">
    <property type="term" value="F:DNA binding"/>
    <property type="evidence" value="ECO:0007669"/>
    <property type="project" value="InterPro"/>
</dbReference>
<feature type="compositionally biased region" description="Polar residues" evidence="9">
    <location>
        <begin position="60"/>
        <end position="79"/>
    </location>
</feature>
<dbReference type="InterPro" id="IPR012337">
    <property type="entry name" value="RNaseH-like_sf"/>
</dbReference>
<keyword evidence="6" id="KW-0804">Transcription</keyword>
<dbReference type="GO" id="GO:0009791">
    <property type="term" value="P:post-embryonic development"/>
    <property type="evidence" value="ECO:0007669"/>
    <property type="project" value="UniProtKB-ARBA"/>
</dbReference>
<evidence type="ECO:0000259" key="10">
    <source>
        <dbReference type="PROSITE" id="PS50808"/>
    </source>
</evidence>
<comment type="caution">
    <text evidence="11">The sequence shown here is derived from an EMBL/GenBank/DDBJ whole genome shotgun (WGS) entry which is preliminary data.</text>
</comment>
<dbReference type="InterPro" id="IPR052035">
    <property type="entry name" value="ZnF_BED_domain_contain"/>
</dbReference>
<feature type="compositionally biased region" description="Acidic residues" evidence="9">
    <location>
        <begin position="360"/>
        <end position="369"/>
    </location>
</feature>
<dbReference type="InterPro" id="IPR003656">
    <property type="entry name" value="Znf_BED"/>
</dbReference>
<protein>
    <recommendedName>
        <fullName evidence="10">BED-type domain-containing protein</fullName>
    </recommendedName>
</protein>
<evidence type="ECO:0000256" key="5">
    <source>
        <dbReference type="ARBA" id="ARBA00023015"/>
    </source>
</evidence>
<dbReference type="GO" id="GO:0008270">
    <property type="term" value="F:zinc ion binding"/>
    <property type="evidence" value="ECO:0007669"/>
    <property type="project" value="UniProtKB-KW"/>
</dbReference>
<feature type="compositionally biased region" description="Basic and acidic residues" evidence="9">
    <location>
        <begin position="1"/>
        <end position="10"/>
    </location>
</feature>
<dbReference type="Proteomes" id="UP000677228">
    <property type="component" value="Unassembled WGS sequence"/>
</dbReference>
<feature type="region of interest" description="Disordered" evidence="9">
    <location>
        <begin position="1"/>
        <end position="85"/>
    </location>
</feature>
<gene>
    <name evidence="11" type="ORF">OVA965_LOCUS30483</name>
    <name evidence="12" type="ORF">TMI583_LOCUS31288</name>
</gene>
<comment type="subcellular location">
    <subcellularLocation>
        <location evidence="1">Nucleus</location>
    </subcellularLocation>
</comment>
<evidence type="ECO:0000256" key="7">
    <source>
        <dbReference type="ARBA" id="ARBA00023242"/>
    </source>
</evidence>
<keyword evidence="5" id="KW-0805">Transcription regulation</keyword>
<feature type="domain" description="BED-type" evidence="10">
    <location>
        <begin position="89"/>
        <end position="141"/>
    </location>
</feature>
<dbReference type="SMART" id="SM00614">
    <property type="entry name" value="ZnF_BED"/>
    <property type="match status" value="1"/>
</dbReference>
<feature type="non-terminal residue" evidence="11">
    <location>
        <position position="1"/>
    </location>
</feature>
<keyword evidence="3 8" id="KW-0863">Zinc-finger</keyword>
<dbReference type="EMBL" id="CAJOBA010043819">
    <property type="protein sequence ID" value="CAF4155208.1"/>
    <property type="molecule type" value="Genomic_DNA"/>
</dbReference>
<evidence type="ECO:0000256" key="3">
    <source>
        <dbReference type="ARBA" id="ARBA00022771"/>
    </source>
</evidence>